<dbReference type="AlphaFoldDB" id="A0A7L4YNA9"/>
<evidence type="ECO:0000313" key="6">
    <source>
        <dbReference type="EMBL" id="QHC00626.1"/>
    </source>
</evidence>
<dbReference type="OrthoDB" id="9805177at2"/>
<dbReference type="GO" id="GO:0008675">
    <property type="term" value="F:2-dehydro-3-deoxy-phosphogluconate aldolase activity"/>
    <property type="evidence" value="ECO:0007669"/>
    <property type="project" value="UniProtKB-EC"/>
</dbReference>
<dbReference type="PANTHER" id="PTHR30246">
    <property type="entry name" value="2-KETO-3-DEOXY-6-PHOSPHOGLUCONATE ALDOLASE"/>
    <property type="match status" value="1"/>
</dbReference>
<dbReference type="Gene3D" id="3.20.20.70">
    <property type="entry name" value="Aldolase class I"/>
    <property type="match status" value="1"/>
</dbReference>
<keyword evidence="7" id="KW-1185">Reference proteome</keyword>
<dbReference type="InterPro" id="IPR000887">
    <property type="entry name" value="Aldlse_KDPG_KHG"/>
</dbReference>
<evidence type="ECO:0000256" key="4">
    <source>
        <dbReference type="ARBA" id="ARBA00023239"/>
    </source>
</evidence>
<proteinExistence type="inferred from homology"/>
<evidence type="ECO:0000313" key="7">
    <source>
        <dbReference type="Proteomes" id="UP000463857"/>
    </source>
</evidence>
<dbReference type="KEGG" id="eke:EK0264_10210"/>
<dbReference type="SUPFAM" id="SSF51569">
    <property type="entry name" value="Aldolase"/>
    <property type="match status" value="1"/>
</dbReference>
<gene>
    <name evidence="6" type="primary">eda</name>
    <name evidence="6" type="ORF">EK0264_10210</name>
</gene>
<accession>A0A7L4YNA9</accession>
<dbReference type="Proteomes" id="UP000463857">
    <property type="component" value="Chromosome"/>
</dbReference>
<comment type="similarity">
    <text evidence="2">Belongs to the KHG/KDPG aldolase family.</text>
</comment>
<keyword evidence="4 6" id="KW-0456">Lyase</keyword>
<name>A0A7L4YNA9_9ACTN</name>
<keyword evidence="5" id="KW-0119">Carbohydrate metabolism</keyword>
<evidence type="ECO:0000256" key="1">
    <source>
        <dbReference type="ARBA" id="ARBA00004761"/>
    </source>
</evidence>
<dbReference type="InterPro" id="IPR013785">
    <property type="entry name" value="Aldolase_TIM"/>
</dbReference>
<dbReference type="GO" id="GO:0008700">
    <property type="term" value="F:(R,S)-4-hydroxy-2-oxoglutarate aldolase activity"/>
    <property type="evidence" value="ECO:0007669"/>
    <property type="project" value="UniProtKB-EC"/>
</dbReference>
<dbReference type="NCBIfam" id="TIGR01182">
    <property type="entry name" value="eda"/>
    <property type="match status" value="1"/>
</dbReference>
<protein>
    <submittedName>
        <fullName evidence="6">Bifunctional 4-hydroxy-2-oxoglutarate aldolase/2-dehydro-3-deoxy-phosphogluconate aldolase</fullName>
        <ecNumber evidence="6">4.1.2.14</ecNumber>
        <ecNumber evidence="6">4.1.3.16</ecNumber>
    </submittedName>
</protein>
<dbReference type="EMBL" id="CP047156">
    <property type="protein sequence ID" value="QHC00626.1"/>
    <property type="molecule type" value="Genomic_DNA"/>
</dbReference>
<dbReference type="CDD" id="cd00452">
    <property type="entry name" value="KDPG_aldolase"/>
    <property type="match status" value="1"/>
</dbReference>
<evidence type="ECO:0000256" key="5">
    <source>
        <dbReference type="ARBA" id="ARBA00023277"/>
    </source>
</evidence>
<dbReference type="RefSeq" id="WP_159545298.1">
    <property type="nucleotide sequence ID" value="NZ_CP047156.1"/>
</dbReference>
<dbReference type="Pfam" id="PF01081">
    <property type="entry name" value="Aldolase"/>
    <property type="match status" value="1"/>
</dbReference>
<evidence type="ECO:0000256" key="2">
    <source>
        <dbReference type="ARBA" id="ARBA00006906"/>
    </source>
</evidence>
<dbReference type="PANTHER" id="PTHR30246:SF1">
    <property type="entry name" value="2-DEHYDRO-3-DEOXY-6-PHOSPHOGALACTONATE ALDOLASE-RELATED"/>
    <property type="match status" value="1"/>
</dbReference>
<dbReference type="InParanoid" id="A0A7L4YNA9"/>
<comment type="pathway">
    <text evidence="1">Carbohydrate acid metabolism.</text>
</comment>
<comment type="subunit">
    <text evidence="3">Homotrimer.</text>
</comment>
<reference evidence="6 7" key="1">
    <citation type="journal article" date="2018" name="Int. J. Syst. Evol. Microbiol.">
        <title>Epidermidibacterium keratini gen. nov., sp. nov., a member of the family Sporichthyaceae, isolated from keratin epidermis.</title>
        <authorList>
            <person name="Lee D.G."/>
            <person name="Trujillo M.E."/>
            <person name="Kang S."/>
            <person name="Nam J.J."/>
            <person name="Kim Y.J."/>
        </authorList>
    </citation>
    <scope>NUCLEOTIDE SEQUENCE [LARGE SCALE GENOMIC DNA]</scope>
    <source>
        <strain evidence="6 7">EPI-7</strain>
    </source>
</reference>
<sequence length="206" mass="20921">MTAKQTLDRVRDSGVVAIVRTTSTDDARAQVATLLDAGLRVVEVSLTTPGAIEVIAEYADTPDAVIGAGTVLDTTAAQNVIDAGAQIIVSPDFNEDVVRLAADRDIASLPGCLTPTEMMRATRAGATAVKIFPAHIWTPGALSGMLQALPDLRCVPTGGVSPGSAPDWIGAGAVAVGVGAALTRVDDPAAQARALLASIAQARGDQ</sequence>
<organism evidence="6 7">
    <name type="scientific">Epidermidibacterium keratini</name>
    <dbReference type="NCBI Taxonomy" id="1891644"/>
    <lineage>
        <taxon>Bacteria</taxon>
        <taxon>Bacillati</taxon>
        <taxon>Actinomycetota</taxon>
        <taxon>Actinomycetes</taxon>
        <taxon>Sporichthyales</taxon>
        <taxon>Sporichthyaceae</taxon>
        <taxon>Epidermidibacterium</taxon>
    </lineage>
</organism>
<evidence type="ECO:0000256" key="3">
    <source>
        <dbReference type="ARBA" id="ARBA00011233"/>
    </source>
</evidence>
<dbReference type="EC" id="4.1.3.16" evidence="6"/>
<dbReference type="EC" id="4.1.2.14" evidence="6"/>